<dbReference type="Proteomes" id="UP001156881">
    <property type="component" value="Unassembled WGS sequence"/>
</dbReference>
<reference evidence="1" key="4">
    <citation type="submission" date="2023-01" db="EMBL/GenBank/DDBJ databases">
        <title>Draft genome sequence of Methylobacterium brachythecii strain NBRC 107710.</title>
        <authorList>
            <person name="Sun Q."/>
            <person name="Mori K."/>
        </authorList>
    </citation>
    <scope>NUCLEOTIDE SEQUENCE</scope>
    <source>
        <strain evidence="1">NBRC 107710</strain>
    </source>
</reference>
<reference evidence="4" key="2">
    <citation type="journal article" date="2019" name="Int. J. Syst. Evol. Microbiol.">
        <title>The Global Catalogue of Microorganisms (GCM) 10K type strain sequencing project: providing services to taxonomists for standard genome sequencing and annotation.</title>
        <authorList>
            <consortium name="The Broad Institute Genomics Platform"/>
            <consortium name="The Broad Institute Genome Sequencing Center for Infectious Disease"/>
            <person name="Wu L."/>
            <person name="Ma J."/>
        </authorList>
    </citation>
    <scope>NUCLEOTIDE SEQUENCE [LARGE SCALE GENOMIC DNA]</scope>
    <source>
        <strain evidence="4">NBRC 107710</strain>
    </source>
</reference>
<proteinExistence type="predicted"/>
<reference evidence="1" key="1">
    <citation type="journal article" date="2014" name="Int. J. Syst. Evol. Microbiol.">
        <title>Complete genome of a new Firmicutes species belonging to the dominant human colonic microbiota ('Ruminococcus bicirculans') reveals two chromosomes and a selective capacity to utilize plant glucans.</title>
        <authorList>
            <consortium name="NISC Comparative Sequencing Program"/>
            <person name="Wegmann U."/>
            <person name="Louis P."/>
            <person name="Goesmann A."/>
            <person name="Henrissat B."/>
            <person name="Duncan S.H."/>
            <person name="Flint H.J."/>
        </authorList>
    </citation>
    <scope>NUCLEOTIDE SEQUENCE</scope>
    <source>
        <strain evidence="1">NBRC 107710</strain>
    </source>
</reference>
<evidence type="ECO:0000313" key="4">
    <source>
        <dbReference type="Proteomes" id="UP001156881"/>
    </source>
</evidence>
<dbReference type="Proteomes" id="UP000517759">
    <property type="component" value="Unassembled WGS sequence"/>
</dbReference>
<gene>
    <name evidence="1" type="ORF">GCM10007884_43950</name>
    <name evidence="2" type="ORF">GGR33_000269</name>
</gene>
<dbReference type="EMBL" id="BSPG01000041">
    <property type="protein sequence ID" value="GLS46401.1"/>
    <property type="molecule type" value="Genomic_DNA"/>
</dbReference>
<dbReference type="AlphaFoldDB" id="A0A7W6AFW0"/>
<comment type="caution">
    <text evidence="2">The sequence shown here is derived from an EMBL/GenBank/DDBJ whole genome shotgun (WGS) entry which is preliminary data.</text>
</comment>
<evidence type="ECO:0000313" key="3">
    <source>
        <dbReference type="Proteomes" id="UP000517759"/>
    </source>
</evidence>
<organism evidence="2 3">
    <name type="scientific">Methylobacterium brachythecii</name>
    <dbReference type="NCBI Taxonomy" id="1176177"/>
    <lineage>
        <taxon>Bacteria</taxon>
        <taxon>Pseudomonadati</taxon>
        <taxon>Pseudomonadota</taxon>
        <taxon>Alphaproteobacteria</taxon>
        <taxon>Hyphomicrobiales</taxon>
        <taxon>Methylobacteriaceae</taxon>
        <taxon>Methylobacterium</taxon>
    </lineage>
</organism>
<evidence type="ECO:0000313" key="1">
    <source>
        <dbReference type="EMBL" id="GLS46401.1"/>
    </source>
</evidence>
<reference evidence="2 3" key="3">
    <citation type="submission" date="2020-08" db="EMBL/GenBank/DDBJ databases">
        <title>Genomic Encyclopedia of Type Strains, Phase IV (KMG-IV): sequencing the most valuable type-strain genomes for metagenomic binning, comparative biology and taxonomic classification.</title>
        <authorList>
            <person name="Goeker M."/>
        </authorList>
    </citation>
    <scope>NUCLEOTIDE SEQUENCE [LARGE SCALE GENOMIC DNA]</scope>
    <source>
        <strain evidence="2 3">DSM 24105</strain>
    </source>
</reference>
<sequence>MKAFWNDCGNALPADRARTIALDEACRLWSDGRGVEGNFLGLIDDRDRTVQFYFEAGIPDEVEDARHLRIVLMDFPDVERKGSHTRLVTIGEVHGLIETAFRFGADPRHFGELSFTPW</sequence>
<dbReference type="RefSeq" id="WP_183501583.1">
    <property type="nucleotide sequence ID" value="NZ_BSPG01000041.1"/>
</dbReference>
<keyword evidence="4" id="KW-1185">Reference proteome</keyword>
<protein>
    <submittedName>
        <fullName evidence="2">Uncharacterized protein</fullName>
    </submittedName>
</protein>
<evidence type="ECO:0000313" key="2">
    <source>
        <dbReference type="EMBL" id="MBB3900789.1"/>
    </source>
</evidence>
<accession>A0A7W6AFW0</accession>
<name>A0A7W6AFW0_9HYPH</name>
<dbReference type="EMBL" id="JACIDN010000001">
    <property type="protein sequence ID" value="MBB3900789.1"/>
    <property type="molecule type" value="Genomic_DNA"/>
</dbReference>